<proteinExistence type="predicted"/>
<dbReference type="InterPro" id="IPR012349">
    <property type="entry name" value="Split_barrel_FMN-bd"/>
</dbReference>
<dbReference type="PANTHER" id="PTHR30466">
    <property type="entry name" value="FLAVIN REDUCTASE"/>
    <property type="match status" value="1"/>
</dbReference>
<dbReference type="RefSeq" id="WP_235862593.1">
    <property type="nucleotide sequence ID" value="NZ_FUYM01000002.1"/>
</dbReference>
<dbReference type="GO" id="GO:0010181">
    <property type="term" value="F:FMN binding"/>
    <property type="evidence" value="ECO:0007669"/>
    <property type="project" value="InterPro"/>
</dbReference>
<gene>
    <name evidence="3" type="ORF">SAMN06295920_102146</name>
</gene>
<dbReference type="InterPro" id="IPR050268">
    <property type="entry name" value="NADH-dep_flavin_reductase"/>
</dbReference>
<accession>A0A1T5AQY1</accession>
<dbReference type="EMBL" id="FUYM01000002">
    <property type="protein sequence ID" value="SKB37285.1"/>
    <property type="molecule type" value="Genomic_DNA"/>
</dbReference>
<organism evidence="3 4">
    <name type="scientific">Rhizorhabdus histidinilytica</name>
    <dbReference type="NCBI Taxonomy" id="439228"/>
    <lineage>
        <taxon>Bacteria</taxon>
        <taxon>Pseudomonadati</taxon>
        <taxon>Pseudomonadota</taxon>
        <taxon>Alphaproteobacteria</taxon>
        <taxon>Sphingomonadales</taxon>
        <taxon>Sphingomonadaceae</taxon>
        <taxon>Rhizorhabdus</taxon>
    </lineage>
</organism>
<dbReference type="SMART" id="SM00903">
    <property type="entry name" value="Flavin_Reduct"/>
    <property type="match status" value="1"/>
</dbReference>
<reference evidence="4" key="1">
    <citation type="submission" date="2017-02" db="EMBL/GenBank/DDBJ databases">
        <authorList>
            <person name="Varghese N."/>
            <person name="Submissions S."/>
        </authorList>
    </citation>
    <scope>NUCLEOTIDE SEQUENCE [LARGE SCALE GENOMIC DNA]</scope>
    <source>
        <strain evidence="4">UM2</strain>
    </source>
</reference>
<sequence length="179" mass="19319">MGEACTIAVAARSLREQMEIGLRRLGRPVAVITCWDGERRWAKTATAVTELSMDPPSLLVCIDRQAGVHGPITRGANFCVNILHADQHAISEQCGGAERGEGRFREGRWDSAACGTPYLRGCEASFVCEYATHMDHGTHTIVVGTVTEVQIGTDEIDPLIYVDGHYAHPAADALTAEGQ</sequence>
<dbReference type="Gene3D" id="2.30.110.10">
    <property type="entry name" value="Electron Transport, Fmn-binding Protein, Chain A"/>
    <property type="match status" value="1"/>
</dbReference>
<name>A0A1T5AQY1_9SPHN</name>
<keyword evidence="4" id="KW-1185">Reference proteome</keyword>
<dbReference type="Pfam" id="PF01613">
    <property type="entry name" value="Flavin_Reduct"/>
    <property type="match status" value="1"/>
</dbReference>
<evidence type="ECO:0000313" key="3">
    <source>
        <dbReference type="EMBL" id="SKB37285.1"/>
    </source>
</evidence>
<dbReference type="PANTHER" id="PTHR30466:SF1">
    <property type="entry name" value="FMN REDUCTASE (NADH) RUTF"/>
    <property type="match status" value="1"/>
</dbReference>
<dbReference type="AlphaFoldDB" id="A0A1T5AQY1"/>
<dbReference type="STRING" id="439228.SAMN06295920_102146"/>
<keyword evidence="1" id="KW-0560">Oxidoreductase</keyword>
<evidence type="ECO:0000259" key="2">
    <source>
        <dbReference type="SMART" id="SM00903"/>
    </source>
</evidence>
<dbReference type="Proteomes" id="UP000189818">
    <property type="component" value="Unassembled WGS sequence"/>
</dbReference>
<dbReference type="GO" id="GO:0042602">
    <property type="term" value="F:riboflavin reductase (NADPH) activity"/>
    <property type="evidence" value="ECO:0007669"/>
    <property type="project" value="TreeGrafter"/>
</dbReference>
<feature type="domain" description="Flavin reductase like" evidence="2">
    <location>
        <begin position="22"/>
        <end position="168"/>
    </location>
</feature>
<dbReference type="InterPro" id="IPR002563">
    <property type="entry name" value="Flavin_Rdtase-like_dom"/>
</dbReference>
<dbReference type="SUPFAM" id="SSF50475">
    <property type="entry name" value="FMN-binding split barrel"/>
    <property type="match status" value="1"/>
</dbReference>
<evidence type="ECO:0000256" key="1">
    <source>
        <dbReference type="ARBA" id="ARBA00023002"/>
    </source>
</evidence>
<protein>
    <submittedName>
        <fullName evidence="3">NADH-FMN oxidoreductase RutF, flavin reductase (DIM6/NTAB) family</fullName>
    </submittedName>
</protein>
<evidence type="ECO:0000313" key="4">
    <source>
        <dbReference type="Proteomes" id="UP000189818"/>
    </source>
</evidence>